<dbReference type="FunFam" id="3.30.40.10:FF:000027">
    <property type="entry name" value="Pre-mRNA-processing factor 19, putative"/>
    <property type="match status" value="1"/>
</dbReference>
<comment type="function">
    <text evidence="15">Ubiquitin-protein ligase which is mainly involved pre-mRNA splicing and DNA repair. Required for pre-mRNA splicing as component of the spliceosome.</text>
</comment>
<dbReference type="InterPro" id="IPR001680">
    <property type="entry name" value="WD40_rpt"/>
</dbReference>
<dbReference type="InterPro" id="IPR036322">
    <property type="entry name" value="WD40_repeat_dom_sf"/>
</dbReference>
<reference evidence="17 18" key="1">
    <citation type="submission" date="2018-08" db="EMBL/GenBank/DDBJ databases">
        <title>Aphanomyces genome sequencing and annotation.</title>
        <authorList>
            <person name="Minardi D."/>
            <person name="Oidtmann B."/>
            <person name="Van Der Giezen M."/>
            <person name="Studholme D.J."/>
        </authorList>
    </citation>
    <scope>NUCLEOTIDE SEQUENCE [LARGE SCALE GENOMIC DNA]</scope>
    <source>
        <strain evidence="17 18">SA</strain>
    </source>
</reference>
<dbReference type="PROSITE" id="PS50082">
    <property type="entry name" value="WD_REPEATS_2"/>
    <property type="match status" value="5"/>
</dbReference>
<dbReference type="Pfam" id="PF08606">
    <property type="entry name" value="Prp19"/>
    <property type="match status" value="1"/>
</dbReference>
<dbReference type="GO" id="GO:0005737">
    <property type="term" value="C:cytoplasm"/>
    <property type="evidence" value="ECO:0007669"/>
    <property type="project" value="TreeGrafter"/>
</dbReference>
<evidence type="ECO:0000313" key="18">
    <source>
        <dbReference type="Proteomes" id="UP000265716"/>
    </source>
</evidence>
<dbReference type="GO" id="GO:0005654">
    <property type="term" value="C:nucleoplasm"/>
    <property type="evidence" value="ECO:0007669"/>
    <property type="project" value="UniProtKB-SubCell"/>
</dbReference>
<evidence type="ECO:0000256" key="1">
    <source>
        <dbReference type="ARBA" id="ARBA00000900"/>
    </source>
</evidence>
<dbReference type="EC" id="2.3.2.27" evidence="4 15"/>
<keyword evidence="15" id="KW-0808">Transferase</keyword>
<comment type="similarity">
    <text evidence="3 15">Belongs to the WD repeat PRP19 family.</text>
</comment>
<dbReference type="SMART" id="SM00504">
    <property type="entry name" value="Ubox"/>
    <property type="match status" value="1"/>
</dbReference>
<gene>
    <name evidence="17" type="ORF">DYB38_010116</name>
</gene>
<dbReference type="SMART" id="SM00320">
    <property type="entry name" value="WD40"/>
    <property type="match status" value="6"/>
</dbReference>
<evidence type="ECO:0000313" key="17">
    <source>
        <dbReference type="EMBL" id="RHY48252.1"/>
    </source>
</evidence>
<dbReference type="SUPFAM" id="SSF50978">
    <property type="entry name" value="WD40 repeat-like"/>
    <property type="match status" value="1"/>
</dbReference>
<dbReference type="PROSITE" id="PS50294">
    <property type="entry name" value="WD_REPEATS_REGION"/>
    <property type="match status" value="3"/>
</dbReference>
<dbReference type="SUPFAM" id="SSF57850">
    <property type="entry name" value="RING/U-box"/>
    <property type="match status" value="1"/>
</dbReference>
<comment type="catalytic activity">
    <reaction evidence="1 15">
        <text>S-ubiquitinyl-[E2 ubiquitin-conjugating enzyme]-L-cysteine + [acceptor protein]-L-lysine = [E2 ubiquitin-conjugating enzyme]-L-cysteine + N(6)-ubiquitinyl-[acceptor protein]-L-lysine.</text>
        <dbReference type="EC" id="2.3.2.27"/>
    </reaction>
</comment>
<evidence type="ECO:0000256" key="3">
    <source>
        <dbReference type="ARBA" id="ARBA00006388"/>
    </source>
</evidence>
<keyword evidence="6 14" id="KW-0853">WD repeat</keyword>
<dbReference type="InterPro" id="IPR013083">
    <property type="entry name" value="Znf_RING/FYVE/PHD"/>
</dbReference>
<evidence type="ECO:0000256" key="15">
    <source>
        <dbReference type="RuleBase" id="RU367101"/>
    </source>
</evidence>
<feature type="domain" description="U-box" evidence="16">
    <location>
        <begin position="77"/>
        <end position="149"/>
    </location>
</feature>
<dbReference type="AlphaFoldDB" id="A0A397CMF5"/>
<dbReference type="InterPro" id="IPR003613">
    <property type="entry name" value="Ubox_domain"/>
</dbReference>
<comment type="subunit">
    <text evidence="15">Homotetramer.</text>
</comment>
<dbReference type="Gene3D" id="3.30.40.10">
    <property type="entry name" value="Zinc/RING finger domain, C3HC4 (zinc finger)"/>
    <property type="match status" value="1"/>
</dbReference>
<feature type="repeat" description="WD" evidence="14">
    <location>
        <begin position="409"/>
        <end position="428"/>
    </location>
</feature>
<evidence type="ECO:0000256" key="4">
    <source>
        <dbReference type="ARBA" id="ARBA00012483"/>
    </source>
</evidence>
<evidence type="ECO:0000256" key="7">
    <source>
        <dbReference type="ARBA" id="ARBA00022664"/>
    </source>
</evidence>
<dbReference type="GO" id="GO:0000398">
    <property type="term" value="P:mRNA splicing, via spliceosome"/>
    <property type="evidence" value="ECO:0007669"/>
    <property type="project" value="InterPro"/>
</dbReference>
<evidence type="ECO:0000256" key="6">
    <source>
        <dbReference type="ARBA" id="ARBA00022574"/>
    </source>
</evidence>
<evidence type="ECO:0000256" key="12">
    <source>
        <dbReference type="ARBA" id="ARBA00023204"/>
    </source>
</evidence>
<keyword evidence="9" id="KW-0677">Repeat</keyword>
<evidence type="ECO:0000256" key="14">
    <source>
        <dbReference type="PROSITE-ProRule" id="PRU00221"/>
    </source>
</evidence>
<dbReference type="Proteomes" id="UP000265716">
    <property type="component" value="Unassembled WGS sequence"/>
</dbReference>
<organism evidence="17 18">
    <name type="scientific">Aphanomyces astaci</name>
    <name type="common">Crayfish plague agent</name>
    <dbReference type="NCBI Taxonomy" id="112090"/>
    <lineage>
        <taxon>Eukaryota</taxon>
        <taxon>Sar</taxon>
        <taxon>Stramenopiles</taxon>
        <taxon>Oomycota</taxon>
        <taxon>Saprolegniomycetes</taxon>
        <taxon>Saprolegniales</taxon>
        <taxon>Verrucalvaceae</taxon>
        <taxon>Aphanomyces</taxon>
    </lineage>
</organism>
<evidence type="ECO:0000256" key="5">
    <source>
        <dbReference type="ARBA" id="ARBA00015618"/>
    </source>
</evidence>
<dbReference type="GO" id="GO:0070534">
    <property type="term" value="P:protein K63-linked ubiquitination"/>
    <property type="evidence" value="ECO:0007669"/>
    <property type="project" value="UniProtKB-UniRule"/>
</dbReference>
<dbReference type="VEuPathDB" id="FungiDB:H257_08510"/>
<evidence type="ECO:0000256" key="13">
    <source>
        <dbReference type="ARBA" id="ARBA00023242"/>
    </source>
</evidence>
<keyword evidence="11 15" id="KW-0508">mRNA splicing</keyword>
<dbReference type="InterPro" id="IPR038959">
    <property type="entry name" value="Prp19"/>
</dbReference>
<dbReference type="InterPro" id="IPR020472">
    <property type="entry name" value="WD40_PAC1"/>
</dbReference>
<comment type="caution">
    <text evidence="17">The sequence shown here is derived from an EMBL/GenBank/DDBJ whole genome shotgun (WGS) entry which is preliminary data.</text>
</comment>
<dbReference type="CDD" id="cd00200">
    <property type="entry name" value="WD40"/>
    <property type="match status" value="1"/>
</dbReference>
<evidence type="ECO:0000256" key="9">
    <source>
        <dbReference type="ARBA" id="ARBA00022737"/>
    </source>
</evidence>
<accession>A0A397CMF5</accession>
<evidence type="ECO:0000256" key="8">
    <source>
        <dbReference type="ARBA" id="ARBA00022728"/>
    </source>
</evidence>
<dbReference type="GO" id="GO:0071006">
    <property type="term" value="C:U2-type catalytic step 1 spliceosome"/>
    <property type="evidence" value="ECO:0007669"/>
    <property type="project" value="TreeGrafter"/>
</dbReference>
<keyword evidence="8 15" id="KW-0747">Spliceosome</keyword>
<dbReference type="Pfam" id="PF00400">
    <property type="entry name" value="WD40"/>
    <property type="match status" value="5"/>
</dbReference>
<dbReference type="PROSITE" id="PS00678">
    <property type="entry name" value="WD_REPEATS_1"/>
    <property type="match status" value="1"/>
</dbReference>
<feature type="repeat" description="WD" evidence="14">
    <location>
        <begin position="513"/>
        <end position="545"/>
    </location>
</feature>
<proteinExistence type="inferred from homology"/>
<dbReference type="GO" id="GO:0000974">
    <property type="term" value="C:Prp19 complex"/>
    <property type="evidence" value="ECO:0007669"/>
    <property type="project" value="UniProtKB-UniRule"/>
</dbReference>
<comment type="pathway">
    <text evidence="15">Protein modification; protein ubiquitination.</text>
</comment>
<sequence length="545" mass="59459">MFFPYPTSTVRIGVLKLALFDCLILFECKRTYSKLSSASCSMVSTANMVDSLAISSLIPCGVRKENRLNFEFKFRVIMLCGLSGAVCEVPVVNIKSGHVYEKRLIEEYLKTHGNLCPLSETLLAPEDLIPLKLSTVATGAAPPSKVTASIPSLLSSLQTEYDAHALEMFELKQHLQTTRRELSHALYQYDAACRVISRLNRDIEALKQSASSSNGTSDDPWVHVTAAVASRAKELAHYRKKERHVEELVKTPASLQVTTSQTFHQADKPGILTVDIKGERVVTGGNDRHAKIFNTSTGKIEHTLAGHAKKVQKVLFHPTADIVITGSADKSIKLWTAPIYEVAHTLTGHVGAVTGLAVHPTGSYLGSSSDDSSWALHDLGTGSLLQNVRAPEAKALLDFQFHPDGAIFATADSTVRIWDVATTKNVATFEGHTGTVNSIWFSENGYHLVSGGSDGLVKFWDLRKLKSVLELNVHAPVHAVHLEVGGTVLGVATDKVALYQESGKKNWDIVQTFENHKGQVTDVKLAHQLAFVVSTSLDRSLKVYA</sequence>
<keyword evidence="13 15" id="KW-0539">Nucleus</keyword>
<protein>
    <recommendedName>
        <fullName evidence="5 15">Pre-mRNA-processing factor 19</fullName>
        <ecNumber evidence="4 15">2.3.2.27</ecNumber>
    </recommendedName>
</protein>
<keyword evidence="7 15" id="KW-0507">mRNA processing</keyword>
<dbReference type="PRINTS" id="PR00320">
    <property type="entry name" value="GPROTEINBRPT"/>
</dbReference>
<dbReference type="GO" id="GO:0061630">
    <property type="term" value="F:ubiquitin protein ligase activity"/>
    <property type="evidence" value="ECO:0007669"/>
    <property type="project" value="UniProtKB-UniRule"/>
</dbReference>
<keyword evidence="12 15" id="KW-0234">DNA repair</keyword>
<evidence type="ECO:0000256" key="11">
    <source>
        <dbReference type="ARBA" id="ARBA00023187"/>
    </source>
</evidence>
<feature type="repeat" description="WD" evidence="14">
    <location>
        <begin position="304"/>
        <end position="335"/>
    </location>
</feature>
<dbReference type="UniPathway" id="UPA00143"/>
<feature type="repeat" description="WD" evidence="14">
    <location>
        <begin position="429"/>
        <end position="470"/>
    </location>
</feature>
<evidence type="ECO:0000259" key="16">
    <source>
        <dbReference type="SMART" id="SM00504"/>
    </source>
</evidence>
<dbReference type="InterPro" id="IPR013915">
    <property type="entry name" value="Prp19_cc"/>
</dbReference>
<feature type="repeat" description="WD" evidence="14">
    <location>
        <begin position="346"/>
        <end position="387"/>
    </location>
</feature>
<name>A0A397CMF5_APHAT</name>
<keyword evidence="10 15" id="KW-0227">DNA damage</keyword>
<dbReference type="Gene3D" id="2.130.10.10">
    <property type="entry name" value="YVTN repeat-like/Quinoprotein amine dehydrogenase"/>
    <property type="match status" value="1"/>
</dbReference>
<evidence type="ECO:0000256" key="10">
    <source>
        <dbReference type="ARBA" id="ARBA00022763"/>
    </source>
</evidence>
<keyword evidence="15" id="KW-0833">Ubl conjugation pathway</keyword>
<dbReference type="InterPro" id="IPR015943">
    <property type="entry name" value="WD40/YVTN_repeat-like_dom_sf"/>
</dbReference>
<evidence type="ECO:0000256" key="2">
    <source>
        <dbReference type="ARBA" id="ARBA00004642"/>
    </source>
</evidence>
<dbReference type="PANTHER" id="PTHR43995">
    <property type="entry name" value="PRE-MRNA-PROCESSING FACTOR 19"/>
    <property type="match status" value="1"/>
</dbReference>
<dbReference type="EMBL" id="QUTC01007307">
    <property type="protein sequence ID" value="RHY48252.1"/>
    <property type="molecule type" value="Genomic_DNA"/>
</dbReference>
<comment type="subcellular location">
    <subcellularLocation>
        <location evidence="2">Nucleus</location>
        <location evidence="2">Nucleoplasm</location>
    </subcellularLocation>
</comment>
<dbReference type="GO" id="GO:0006281">
    <property type="term" value="P:DNA repair"/>
    <property type="evidence" value="ECO:0007669"/>
    <property type="project" value="UniProtKB-KW"/>
</dbReference>
<dbReference type="InterPro" id="IPR019775">
    <property type="entry name" value="WD40_repeat_CS"/>
</dbReference>
<dbReference type="PANTHER" id="PTHR43995:SF1">
    <property type="entry name" value="PRE-MRNA-PROCESSING FACTOR 19"/>
    <property type="match status" value="1"/>
</dbReference>